<name>M1WYS9_9NOST</name>
<evidence type="ECO:0000256" key="1">
    <source>
        <dbReference type="ARBA" id="ARBA00011028"/>
    </source>
</evidence>
<dbReference type="Pfam" id="PF01297">
    <property type="entry name" value="ZnuA"/>
    <property type="match status" value="1"/>
</dbReference>
<dbReference type="Proteomes" id="UP000053051">
    <property type="component" value="Unassembled WGS sequence"/>
</dbReference>
<dbReference type="GO" id="GO:0046872">
    <property type="term" value="F:metal ion binding"/>
    <property type="evidence" value="ECO:0007669"/>
    <property type="project" value="InterPro"/>
</dbReference>
<comment type="similarity">
    <text evidence="1 4">Belongs to the bacterial solute-binding protein 9 family.</text>
</comment>
<dbReference type="InterPro" id="IPR050492">
    <property type="entry name" value="Bact_metal-bind_prot9"/>
</dbReference>
<gene>
    <name evidence="5" type="ORF">RINTHH_230</name>
</gene>
<dbReference type="PANTHER" id="PTHR42953:SF3">
    <property type="entry name" value="HIGH-AFFINITY ZINC UPTAKE SYSTEM PROTEIN ZNUA"/>
    <property type="match status" value="1"/>
</dbReference>
<dbReference type="GO" id="GO:0007155">
    <property type="term" value="P:cell adhesion"/>
    <property type="evidence" value="ECO:0007669"/>
    <property type="project" value="InterPro"/>
</dbReference>
<reference evidence="6" key="2">
    <citation type="submission" date="2016-01" db="EMBL/GenBank/DDBJ databases">
        <title>Diatom-associated endosymboitic cyanobacterium lacks core nitrogen metabolism enzymes.</title>
        <authorList>
            <person name="Hilton J.A."/>
            <person name="Foster R.A."/>
            <person name="Tripp H.J."/>
            <person name="Carter B.J."/>
            <person name="Zehr J.P."/>
            <person name="Villareal T.A."/>
        </authorList>
    </citation>
    <scope>NUCLEOTIDE SEQUENCE [LARGE SCALE GENOMIC DNA]</scope>
    <source>
        <strain evidence="6">HH01</strain>
    </source>
</reference>
<dbReference type="SUPFAM" id="SSF53807">
    <property type="entry name" value="Helical backbone' metal receptor"/>
    <property type="match status" value="1"/>
</dbReference>
<dbReference type="InterPro" id="IPR006127">
    <property type="entry name" value="ZnuA-like"/>
</dbReference>
<keyword evidence="3" id="KW-0732">Signal</keyword>
<accession>M1WYS9</accession>
<dbReference type="GO" id="GO:0030001">
    <property type="term" value="P:metal ion transport"/>
    <property type="evidence" value="ECO:0007669"/>
    <property type="project" value="InterPro"/>
</dbReference>
<proteinExistence type="inferred from homology"/>
<organism evidence="5 6">
    <name type="scientific">Richelia intracellularis HH01</name>
    <dbReference type="NCBI Taxonomy" id="1165094"/>
    <lineage>
        <taxon>Bacteria</taxon>
        <taxon>Bacillati</taxon>
        <taxon>Cyanobacteriota</taxon>
        <taxon>Cyanophyceae</taxon>
        <taxon>Nostocales</taxon>
        <taxon>Nostocaceae</taxon>
        <taxon>Richelia</taxon>
    </lineage>
</organism>
<reference evidence="5 6" key="1">
    <citation type="submission" date="2012-05" db="EMBL/GenBank/DDBJ databases">
        <authorList>
            <person name="Hilton J."/>
        </authorList>
    </citation>
    <scope>NUCLEOTIDE SEQUENCE [LARGE SCALE GENOMIC DNA]</scope>
    <source>
        <strain evidence="5 6">HH01</strain>
    </source>
</reference>
<dbReference type="InterPro" id="IPR006128">
    <property type="entry name" value="Lipoprotein_PsaA-like"/>
</dbReference>
<evidence type="ECO:0000256" key="4">
    <source>
        <dbReference type="RuleBase" id="RU003512"/>
    </source>
</evidence>
<evidence type="ECO:0000256" key="2">
    <source>
        <dbReference type="ARBA" id="ARBA00022448"/>
    </source>
</evidence>
<dbReference type="RefSeq" id="WP_008231362.1">
    <property type="nucleotide sequence ID" value="NZ_CAIY01000001.1"/>
</dbReference>
<dbReference type="EMBL" id="CAIY01000001">
    <property type="protein sequence ID" value="CCH66178.1"/>
    <property type="molecule type" value="Genomic_DNA"/>
</dbReference>
<evidence type="ECO:0000256" key="3">
    <source>
        <dbReference type="ARBA" id="ARBA00022729"/>
    </source>
</evidence>
<dbReference type="InterPro" id="IPR006129">
    <property type="entry name" value="AdhesinB"/>
</dbReference>
<sequence>MKLKCKVYKWMKNNCRILWLLLSLFLLGFEGCVLSSSQKLEGDSKDYSAKISNSLVPVSVNNKVKIMTTFLPIYWFTRAVAGDLAEIEVLVPPGIEIHHYQITPENIKKLALANILVKNGLGLEKFLDGAVKSSENKGLHIIDASRGINPLNPIDPLETTGKHYDKSHHHTGGNPHVWLDPILVIQQVNNIRDGLITVDPKNKSSYQDNASAYIKELLNLHSAFQQRLQNHAIDMSCKFITFHDAFPYLAKRYSLEQVVIVELPEEQLSPHELKKVVNTVKKYQVKALFGEFGIDNKLLNNLAKDLNITLLYLDSLELGDKNPLYYFQGMHANLENLASACK</sequence>
<keyword evidence="2 4" id="KW-0813">Transport</keyword>
<evidence type="ECO:0000313" key="6">
    <source>
        <dbReference type="Proteomes" id="UP000053051"/>
    </source>
</evidence>
<dbReference type="PRINTS" id="PR00690">
    <property type="entry name" value="ADHESNFAMILY"/>
</dbReference>
<evidence type="ECO:0000313" key="5">
    <source>
        <dbReference type="EMBL" id="CCH66178.1"/>
    </source>
</evidence>
<dbReference type="AlphaFoldDB" id="M1WYS9"/>
<dbReference type="STRING" id="1165094.RINTHH_230"/>
<dbReference type="Gene3D" id="3.40.50.1980">
    <property type="entry name" value="Nitrogenase molybdenum iron protein domain"/>
    <property type="match status" value="2"/>
</dbReference>
<dbReference type="PRINTS" id="PR00691">
    <property type="entry name" value="ADHESINB"/>
</dbReference>
<comment type="caution">
    <text evidence="5">The sequence shown here is derived from an EMBL/GenBank/DDBJ whole genome shotgun (WGS) entry which is preliminary data.</text>
</comment>
<protein>
    <submittedName>
        <fullName evidence="5">Zinc ABC transporter, periplasmic-binding protein ZnuA</fullName>
    </submittedName>
</protein>
<keyword evidence="6" id="KW-1185">Reference proteome</keyword>
<dbReference type="PANTHER" id="PTHR42953">
    <property type="entry name" value="HIGH-AFFINITY ZINC UPTAKE SYSTEM PROTEIN ZNUA-RELATED"/>
    <property type="match status" value="1"/>
</dbReference>